<dbReference type="GO" id="GO:0005085">
    <property type="term" value="F:guanyl-nucleotide exchange factor activity"/>
    <property type="evidence" value="ECO:0007669"/>
    <property type="project" value="InterPro"/>
</dbReference>
<dbReference type="Proteomes" id="UP001153269">
    <property type="component" value="Unassembled WGS sequence"/>
</dbReference>
<evidence type="ECO:0000259" key="3">
    <source>
        <dbReference type="PROSITE" id="PS50003"/>
    </source>
</evidence>
<evidence type="ECO:0000313" key="5">
    <source>
        <dbReference type="Proteomes" id="UP001153269"/>
    </source>
</evidence>
<dbReference type="PANTHER" id="PTHR46001">
    <property type="entry name" value="TIAM (MAMMALIAN TUMOR INVASION AND METASTASIS FACTOR) HOMOLOG"/>
    <property type="match status" value="1"/>
</dbReference>
<evidence type="ECO:0000256" key="1">
    <source>
        <dbReference type="SAM" id="Coils"/>
    </source>
</evidence>
<evidence type="ECO:0000313" key="4">
    <source>
        <dbReference type="EMBL" id="CAB1440509.1"/>
    </source>
</evidence>
<reference evidence="4" key="1">
    <citation type="submission" date="2020-03" db="EMBL/GenBank/DDBJ databases">
        <authorList>
            <person name="Weist P."/>
        </authorList>
    </citation>
    <scope>NUCLEOTIDE SEQUENCE</scope>
</reference>
<feature type="compositionally biased region" description="Low complexity" evidence="2">
    <location>
        <begin position="243"/>
        <end position="252"/>
    </location>
</feature>
<dbReference type="InterPro" id="IPR011993">
    <property type="entry name" value="PH-like_dom_sf"/>
</dbReference>
<sequence length="458" mass="49873">MTSDPLLPSGCTLLLHETYGRSGGTERDLSPRYALLAEDSIVQAVPEHPKREHVFCLSNAYGDVYLFQATNQTELENWVTSVHSAGASLLARRQGKEDTLRLLRCRSRSLLHKIDMDGKMKKMAELQLSVIKEQKNRKAVESQIKQWEQNLEKLNLDLFRFRCYLSSLQGDELPNPKSLLAIASRASKSLLGRLGGFSVSSFHALVCSRDEGTLRRRGRSLSGGNHRWRGLPSSLKALDGLDRSSSLSTSQRLDSEDKHGEVLPSAGRPAAVQMCDEGSASAASRCTSVETPLDEALASWSQATWTAPGGVTCTSARSIRWGPPPEKVRHLGLRAGDEVLAVNGASVSGLDLDLMQSLFSHQKLQLLLRRDESPEGEPAAVWPEPGEPAGPWEPAAPDLHTWATGVLSPGAVLPPGPDDAHLTGQESHNPLLLLPDAQTPSVSHDLIRAYTSKSVWSV</sequence>
<dbReference type="Pfam" id="PF00169">
    <property type="entry name" value="PH"/>
    <property type="match status" value="1"/>
</dbReference>
<dbReference type="Gene3D" id="6.10.140.680">
    <property type="match status" value="1"/>
</dbReference>
<dbReference type="Gene3D" id="2.30.42.10">
    <property type="match status" value="1"/>
</dbReference>
<dbReference type="EMBL" id="CADEAL010002458">
    <property type="protein sequence ID" value="CAB1440509.1"/>
    <property type="molecule type" value="Genomic_DNA"/>
</dbReference>
<dbReference type="AlphaFoldDB" id="A0A9N7V0G7"/>
<feature type="region of interest" description="Disordered" evidence="2">
    <location>
        <begin position="239"/>
        <end position="267"/>
    </location>
</feature>
<feature type="coiled-coil region" evidence="1">
    <location>
        <begin position="130"/>
        <end position="157"/>
    </location>
</feature>
<keyword evidence="5" id="KW-1185">Reference proteome</keyword>
<feature type="region of interest" description="Disordered" evidence="2">
    <location>
        <begin position="407"/>
        <end position="426"/>
    </location>
</feature>
<name>A0A9N7V0G7_PLEPL</name>
<dbReference type="PANTHER" id="PTHR46001:SF5">
    <property type="entry name" value="RHO GUANINE NUCLEOTIDE EXCHANGE FACTOR TIAM2"/>
    <property type="match status" value="1"/>
</dbReference>
<dbReference type="SUPFAM" id="SSF50156">
    <property type="entry name" value="PDZ domain-like"/>
    <property type="match status" value="1"/>
</dbReference>
<dbReference type="Pfam" id="PF18385">
    <property type="entry name" value="Tiam_CC_Ex"/>
    <property type="match status" value="1"/>
</dbReference>
<evidence type="ECO:0000256" key="2">
    <source>
        <dbReference type="SAM" id="MobiDB-lite"/>
    </source>
</evidence>
<dbReference type="InterPro" id="IPR036034">
    <property type="entry name" value="PDZ_sf"/>
</dbReference>
<dbReference type="PROSITE" id="PS50003">
    <property type="entry name" value="PH_DOMAIN"/>
    <property type="match status" value="1"/>
</dbReference>
<dbReference type="GO" id="GO:0007264">
    <property type="term" value="P:small GTPase-mediated signal transduction"/>
    <property type="evidence" value="ECO:0007669"/>
    <property type="project" value="InterPro"/>
</dbReference>
<dbReference type="InterPro" id="IPR001849">
    <property type="entry name" value="PH_domain"/>
</dbReference>
<gene>
    <name evidence="4" type="ORF">PLEPLA_LOCUS28275</name>
</gene>
<feature type="domain" description="PH" evidence="3">
    <location>
        <begin position="1"/>
        <end position="87"/>
    </location>
</feature>
<comment type="caution">
    <text evidence="4">The sequence shown here is derived from an EMBL/GenBank/DDBJ whole genome shotgun (WGS) entry which is preliminary data.</text>
</comment>
<dbReference type="InterPro" id="IPR040655">
    <property type="entry name" value="TIAM1_CC-Ex"/>
</dbReference>
<protein>
    <recommendedName>
        <fullName evidence="3">PH domain-containing protein</fullName>
    </recommendedName>
</protein>
<dbReference type="InterPro" id="IPR043537">
    <property type="entry name" value="Tiam1/Tiam2/Sif"/>
</dbReference>
<dbReference type="SUPFAM" id="SSF50729">
    <property type="entry name" value="PH domain-like"/>
    <property type="match status" value="1"/>
</dbReference>
<dbReference type="Gene3D" id="2.30.29.30">
    <property type="entry name" value="Pleckstrin-homology domain (PH domain)/Phosphotyrosine-binding domain (PTB)"/>
    <property type="match status" value="1"/>
</dbReference>
<organism evidence="4 5">
    <name type="scientific">Pleuronectes platessa</name>
    <name type="common">European plaice</name>
    <dbReference type="NCBI Taxonomy" id="8262"/>
    <lineage>
        <taxon>Eukaryota</taxon>
        <taxon>Metazoa</taxon>
        <taxon>Chordata</taxon>
        <taxon>Craniata</taxon>
        <taxon>Vertebrata</taxon>
        <taxon>Euteleostomi</taxon>
        <taxon>Actinopterygii</taxon>
        <taxon>Neopterygii</taxon>
        <taxon>Teleostei</taxon>
        <taxon>Neoteleostei</taxon>
        <taxon>Acanthomorphata</taxon>
        <taxon>Carangaria</taxon>
        <taxon>Pleuronectiformes</taxon>
        <taxon>Pleuronectoidei</taxon>
        <taxon>Pleuronectidae</taxon>
        <taxon>Pleuronectes</taxon>
    </lineage>
</organism>
<keyword evidence="1" id="KW-0175">Coiled coil</keyword>
<proteinExistence type="predicted"/>
<accession>A0A9N7V0G7</accession>